<keyword evidence="1" id="KW-0812">Transmembrane</keyword>
<evidence type="ECO:0000313" key="3">
    <source>
        <dbReference type="Proteomes" id="UP000030533"/>
    </source>
</evidence>
<evidence type="ECO:0000313" key="2">
    <source>
        <dbReference type="EMBL" id="KGG00111.1"/>
    </source>
</evidence>
<reference evidence="3" key="1">
    <citation type="journal article" date="2014" name="Sci. Data">
        <title>Genomes of diverse isolates of the marine cyanobacterium Prochlorococcus.</title>
        <authorList>
            <person name="Biller S."/>
            <person name="Berube P."/>
            <person name="Thompson J."/>
            <person name="Kelly L."/>
            <person name="Roggensack S."/>
            <person name="Awad L."/>
            <person name="Roache-Johnson K."/>
            <person name="Ding H."/>
            <person name="Giovannoni S.J."/>
            <person name="Moore L.R."/>
            <person name="Chisholm S.W."/>
        </authorList>
    </citation>
    <scope>NUCLEOTIDE SEQUENCE [LARGE SCALE GENOMIC DNA]</scope>
    <source>
        <strain evidence="3">MIT 9314</strain>
    </source>
</reference>
<keyword evidence="1" id="KW-1133">Transmembrane helix</keyword>
<keyword evidence="1" id="KW-0472">Membrane</keyword>
<comment type="caution">
    <text evidence="2">The sequence shown here is derived from an EMBL/GenBank/DDBJ whole genome shotgun (WGS) entry which is preliminary data.</text>
</comment>
<protein>
    <submittedName>
        <fullName evidence="2">Uncharacterized protein</fullName>
    </submittedName>
</protein>
<dbReference type="Proteomes" id="UP000030533">
    <property type="component" value="Unassembled WGS sequence"/>
</dbReference>
<evidence type="ECO:0000256" key="1">
    <source>
        <dbReference type="SAM" id="Phobius"/>
    </source>
</evidence>
<sequence length="67" mass="7491">MGAIIFLILVSGFFIFGEKQKIGSVILLLFLIPTKIIFHVFPFDQKAVFMNLKLVGGLIISAIRKPK</sequence>
<dbReference type="AlphaFoldDB" id="A0A0A2AEV9"/>
<dbReference type="EMBL" id="JNAO01000013">
    <property type="protein sequence ID" value="KGG00111.1"/>
    <property type="molecule type" value="Genomic_DNA"/>
</dbReference>
<proteinExistence type="predicted"/>
<feature type="transmembrane region" description="Helical" evidence="1">
    <location>
        <begin position="22"/>
        <end position="41"/>
    </location>
</feature>
<gene>
    <name evidence="2" type="ORF">EU98_1640</name>
</gene>
<dbReference type="eggNOG" id="COG2259">
    <property type="taxonomic scope" value="Bacteria"/>
</dbReference>
<organism evidence="2 3">
    <name type="scientific">Prochlorococcus marinus str. MIT 9314</name>
    <dbReference type="NCBI Taxonomy" id="167548"/>
    <lineage>
        <taxon>Bacteria</taxon>
        <taxon>Bacillati</taxon>
        <taxon>Cyanobacteriota</taxon>
        <taxon>Cyanophyceae</taxon>
        <taxon>Synechococcales</taxon>
        <taxon>Prochlorococcaceae</taxon>
        <taxon>Prochlorococcus</taxon>
    </lineage>
</organism>
<accession>A0A0A2AEV9</accession>
<name>A0A0A2AEV9_PROMR</name>